<dbReference type="EMBL" id="CM042029">
    <property type="protein sequence ID" value="KAI3794604.1"/>
    <property type="molecule type" value="Genomic_DNA"/>
</dbReference>
<proteinExistence type="predicted"/>
<gene>
    <name evidence="1" type="ORF">L1987_37236</name>
</gene>
<name>A0ACB9HFD4_9ASTR</name>
<reference evidence="1 2" key="2">
    <citation type="journal article" date="2022" name="Mol. Ecol. Resour.">
        <title>The genomes of chicory, endive, great burdock and yacon provide insights into Asteraceae paleo-polyploidization history and plant inulin production.</title>
        <authorList>
            <person name="Fan W."/>
            <person name="Wang S."/>
            <person name="Wang H."/>
            <person name="Wang A."/>
            <person name="Jiang F."/>
            <person name="Liu H."/>
            <person name="Zhao H."/>
            <person name="Xu D."/>
            <person name="Zhang Y."/>
        </authorList>
    </citation>
    <scope>NUCLEOTIDE SEQUENCE [LARGE SCALE GENOMIC DNA]</scope>
    <source>
        <strain evidence="2">cv. Yunnan</strain>
        <tissue evidence="1">Leaves</tissue>
    </source>
</reference>
<comment type="caution">
    <text evidence="1">The sequence shown here is derived from an EMBL/GenBank/DDBJ whole genome shotgun (WGS) entry which is preliminary data.</text>
</comment>
<dbReference type="Proteomes" id="UP001056120">
    <property type="component" value="Linkage Group LG12"/>
</dbReference>
<protein>
    <submittedName>
        <fullName evidence="1">Uncharacterized protein</fullName>
    </submittedName>
</protein>
<sequence length="437" mass="49346">MAIIFGLFICLLLSIHPTSSTSAHDHHRTHSPPKKHAPSTSDLIQQACKATNYQKLCESSLALHPTRNATEIVQSALNVSYTTNRKAESMAFGVVWKSQGIPNRTAAGEDCSDYLQYSYYRLRSTLVSLPRGDMKKCRTWTSAALTYQHDCLTALEIYAKEMKYINETMWFLNTLIGYTSNALSLMMAYDVFGDKTASWKAPKTEREGFWEGSGVSGGILGIPPWLTNYTDITVCKNTSRCTFKTVQEAVNAAPDWSNGWRFVIRVMEGVYKETVRIGLQKRHLVMLGDGMGKTVISGSLNIARPEQPAYNISTFNPAQPTGFVFQNCTINGTEEYMKLYNSKPEVHKNFLGRPWKEFARTVFIGCNLETLITPQGWMPWKDDFALKTLYYGEINNIGKGSELSGRVNWSSRIPADHVNVYSIRSFLQSDQWWPKPL</sequence>
<reference evidence="2" key="1">
    <citation type="journal article" date="2022" name="Mol. Ecol. Resour.">
        <title>The genomes of chicory, endive, great burdock and yacon provide insights into Asteraceae palaeo-polyploidization history and plant inulin production.</title>
        <authorList>
            <person name="Fan W."/>
            <person name="Wang S."/>
            <person name="Wang H."/>
            <person name="Wang A."/>
            <person name="Jiang F."/>
            <person name="Liu H."/>
            <person name="Zhao H."/>
            <person name="Xu D."/>
            <person name="Zhang Y."/>
        </authorList>
    </citation>
    <scope>NUCLEOTIDE SEQUENCE [LARGE SCALE GENOMIC DNA]</scope>
    <source>
        <strain evidence="2">cv. Yunnan</strain>
    </source>
</reference>
<organism evidence="1 2">
    <name type="scientific">Smallanthus sonchifolius</name>
    <dbReference type="NCBI Taxonomy" id="185202"/>
    <lineage>
        <taxon>Eukaryota</taxon>
        <taxon>Viridiplantae</taxon>
        <taxon>Streptophyta</taxon>
        <taxon>Embryophyta</taxon>
        <taxon>Tracheophyta</taxon>
        <taxon>Spermatophyta</taxon>
        <taxon>Magnoliopsida</taxon>
        <taxon>eudicotyledons</taxon>
        <taxon>Gunneridae</taxon>
        <taxon>Pentapetalae</taxon>
        <taxon>asterids</taxon>
        <taxon>campanulids</taxon>
        <taxon>Asterales</taxon>
        <taxon>Asteraceae</taxon>
        <taxon>Asteroideae</taxon>
        <taxon>Heliantheae alliance</taxon>
        <taxon>Millerieae</taxon>
        <taxon>Smallanthus</taxon>
    </lineage>
</organism>
<keyword evidence="2" id="KW-1185">Reference proteome</keyword>
<evidence type="ECO:0000313" key="1">
    <source>
        <dbReference type="EMBL" id="KAI3794604.1"/>
    </source>
</evidence>
<evidence type="ECO:0000313" key="2">
    <source>
        <dbReference type="Proteomes" id="UP001056120"/>
    </source>
</evidence>
<accession>A0ACB9HFD4</accession>